<dbReference type="InterPro" id="IPR050816">
    <property type="entry name" value="Flavin-dep_Halogenase_NPB"/>
</dbReference>
<dbReference type="Pfam" id="PF04820">
    <property type="entry name" value="Trp_halogenase"/>
    <property type="match status" value="1"/>
</dbReference>
<dbReference type="PANTHER" id="PTHR43747">
    <property type="entry name" value="FAD-BINDING PROTEIN"/>
    <property type="match status" value="1"/>
</dbReference>
<dbReference type="SUPFAM" id="SSF51905">
    <property type="entry name" value="FAD/NAD(P)-binding domain"/>
    <property type="match status" value="1"/>
</dbReference>
<dbReference type="AlphaFoldDB" id="A0A8H7CF96"/>
<dbReference type="GO" id="GO:0004497">
    <property type="term" value="F:monooxygenase activity"/>
    <property type="evidence" value="ECO:0007669"/>
    <property type="project" value="UniProtKB-KW"/>
</dbReference>
<evidence type="ECO:0000256" key="2">
    <source>
        <dbReference type="ARBA" id="ARBA00023002"/>
    </source>
</evidence>
<evidence type="ECO:0000313" key="5">
    <source>
        <dbReference type="EMBL" id="KAF7333313.1"/>
    </source>
</evidence>
<comment type="caution">
    <text evidence="5">The sequence shown here is derived from an EMBL/GenBank/DDBJ whole genome shotgun (WGS) entry which is preliminary data.</text>
</comment>
<evidence type="ECO:0000256" key="1">
    <source>
        <dbReference type="ARBA" id="ARBA00005706"/>
    </source>
</evidence>
<protein>
    <submittedName>
        <fullName evidence="5">Sulochrin halogenase</fullName>
    </submittedName>
</protein>
<sequence length="532" mass="59165">MATHIPVPENTKVLVIGGGPGGSYTASVLAREGIEVLLLEADKFPRYPTALIEIERAPYAVHNSSRYHVGESQLASLRHFLRFIDLEKGFEDHGFTKKLGAAFKLNKFKREGYTDFVFDDPKNYSWNTVRSEADELMLRHAAKSGALVIEETRVTEIEWDGDRPVAATWKNKNAETGRVAFDYLVDASGRAGICSVKYLKNRHYNPEFKNVAFWTYWSGCGEYKPGTPRAGSPFFEALSDQSGWAWLIPLHIGTSVGVVMKQDLSDAKRAAAKTAGEDTSPYAHYMRGLDCAPNLKAMLSDAKLILKDDKVSMHTASDYSYHSDTYAGPHYRIVGDAGAFIDPYLSSGVHLAISSGLSAAASICASMKGEFSEEDAIRFHHAKVDTSYTRFVLIIRSVYEHIRSQEATTLSAADEDNFDRAFSQFRPVIQGNIDSGTNMSEADRARLIEFYSRHAFEPSMPEERHDLLAQFGDPIQSLNSASDAQSTAILRSMAVRKLLSVDETNHIDNYVADAVEGFRLRLKRGNIGLERE</sequence>
<evidence type="ECO:0000313" key="6">
    <source>
        <dbReference type="Proteomes" id="UP000620124"/>
    </source>
</evidence>
<evidence type="ECO:0000256" key="3">
    <source>
        <dbReference type="ARBA" id="ARBA00023033"/>
    </source>
</evidence>
<dbReference type="PANTHER" id="PTHR43747:SF5">
    <property type="entry name" value="FAD-BINDING DOMAIN-CONTAINING PROTEIN"/>
    <property type="match status" value="1"/>
</dbReference>
<organism evidence="5 6">
    <name type="scientific">Mycena venus</name>
    <dbReference type="NCBI Taxonomy" id="2733690"/>
    <lineage>
        <taxon>Eukaryota</taxon>
        <taxon>Fungi</taxon>
        <taxon>Dikarya</taxon>
        <taxon>Basidiomycota</taxon>
        <taxon>Agaricomycotina</taxon>
        <taxon>Agaricomycetes</taxon>
        <taxon>Agaricomycetidae</taxon>
        <taxon>Agaricales</taxon>
        <taxon>Marasmiineae</taxon>
        <taxon>Mycenaceae</taxon>
        <taxon>Mycena</taxon>
    </lineage>
</organism>
<dbReference type="InterPro" id="IPR036188">
    <property type="entry name" value="FAD/NAD-bd_sf"/>
</dbReference>
<dbReference type="Pfam" id="PF13450">
    <property type="entry name" value="NAD_binding_8"/>
    <property type="match status" value="1"/>
</dbReference>
<keyword evidence="3" id="KW-0503">Monooxygenase</keyword>
<dbReference type="EMBL" id="JACAZI010000029">
    <property type="protein sequence ID" value="KAF7333313.1"/>
    <property type="molecule type" value="Genomic_DNA"/>
</dbReference>
<reference evidence="5" key="1">
    <citation type="submission" date="2020-05" db="EMBL/GenBank/DDBJ databases">
        <title>Mycena genomes resolve the evolution of fungal bioluminescence.</title>
        <authorList>
            <person name="Tsai I.J."/>
        </authorList>
    </citation>
    <scope>NUCLEOTIDE SEQUENCE</scope>
    <source>
        <strain evidence="5">CCC161011</strain>
    </source>
</reference>
<evidence type="ECO:0000256" key="4">
    <source>
        <dbReference type="ARBA" id="ARBA00049364"/>
    </source>
</evidence>
<comment type="catalytic activity">
    <reaction evidence="4">
        <text>melleolide F + FADH2 + chloride + O2 = 6'-chloromelleolide F + FAD + 2 H2O + H(+)</text>
        <dbReference type="Rhea" id="RHEA:67160"/>
        <dbReference type="ChEBI" id="CHEBI:15377"/>
        <dbReference type="ChEBI" id="CHEBI:15378"/>
        <dbReference type="ChEBI" id="CHEBI:15379"/>
        <dbReference type="ChEBI" id="CHEBI:17996"/>
        <dbReference type="ChEBI" id="CHEBI:57692"/>
        <dbReference type="ChEBI" id="CHEBI:58307"/>
        <dbReference type="ChEBI" id="CHEBI:167712"/>
        <dbReference type="ChEBI" id="CHEBI:167713"/>
    </reaction>
    <physiologicalReaction direction="left-to-right" evidence="4">
        <dbReference type="Rhea" id="RHEA:67161"/>
    </physiologicalReaction>
</comment>
<keyword evidence="2" id="KW-0560">Oxidoreductase</keyword>
<dbReference type="Proteomes" id="UP000620124">
    <property type="component" value="Unassembled WGS sequence"/>
</dbReference>
<accession>A0A8H7CF96</accession>
<keyword evidence="6" id="KW-1185">Reference proteome</keyword>
<dbReference type="InterPro" id="IPR006905">
    <property type="entry name" value="Flavin_halogenase"/>
</dbReference>
<name>A0A8H7CF96_9AGAR</name>
<dbReference type="Gene3D" id="3.50.50.60">
    <property type="entry name" value="FAD/NAD(P)-binding domain"/>
    <property type="match status" value="1"/>
</dbReference>
<comment type="similarity">
    <text evidence="1">Belongs to the flavin-dependent halogenase family.</text>
</comment>
<gene>
    <name evidence="5" type="ORF">MVEN_02346300</name>
</gene>
<dbReference type="OrthoDB" id="3340390at2759"/>
<proteinExistence type="inferred from homology"/>
<dbReference type="GO" id="GO:0140907">
    <property type="term" value="F:flavin-dependent halogenase activity"/>
    <property type="evidence" value="ECO:0007669"/>
    <property type="project" value="UniProtKB-ARBA"/>
</dbReference>
<dbReference type="GO" id="GO:0044550">
    <property type="term" value="P:secondary metabolite biosynthetic process"/>
    <property type="evidence" value="ECO:0007669"/>
    <property type="project" value="UniProtKB-ARBA"/>
</dbReference>